<keyword evidence="3" id="KW-1185">Reference proteome</keyword>
<dbReference type="AlphaFoldDB" id="F6D1U1"/>
<feature type="transmembrane region" description="Helical" evidence="1">
    <location>
        <begin position="33"/>
        <end position="50"/>
    </location>
</feature>
<dbReference type="Proteomes" id="UP000009231">
    <property type="component" value="Chromosome"/>
</dbReference>
<evidence type="ECO:0000313" key="3">
    <source>
        <dbReference type="Proteomes" id="UP000009231"/>
    </source>
</evidence>
<dbReference type="GeneID" id="42441936"/>
<evidence type="ECO:0000256" key="1">
    <source>
        <dbReference type="SAM" id="Phobius"/>
    </source>
</evidence>
<dbReference type="KEGG" id="mew:MSWAN_1554"/>
<keyword evidence="1" id="KW-0472">Membrane</keyword>
<gene>
    <name evidence="2" type="ordered locus">MSWAN_1554</name>
</gene>
<evidence type="ECO:0000313" key="2">
    <source>
        <dbReference type="EMBL" id="AEG18568.1"/>
    </source>
</evidence>
<accession>F6D1U1</accession>
<keyword evidence="1" id="KW-0812">Transmembrane</keyword>
<dbReference type="RefSeq" id="WP_013826067.1">
    <property type="nucleotide sequence ID" value="NC_015574.1"/>
</dbReference>
<name>F6D1U1_METPW</name>
<organism evidence="2 3">
    <name type="scientific">Methanobacterium paludis (strain DSM 25820 / JCM 18151 / SWAN1)</name>
    <dbReference type="NCBI Taxonomy" id="868131"/>
    <lineage>
        <taxon>Archaea</taxon>
        <taxon>Methanobacteriati</taxon>
        <taxon>Methanobacteriota</taxon>
        <taxon>Methanomada group</taxon>
        <taxon>Methanobacteria</taxon>
        <taxon>Methanobacteriales</taxon>
        <taxon>Methanobacteriaceae</taxon>
        <taxon>Methanobacterium</taxon>
    </lineage>
</organism>
<proteinExistence type="predicted"/>
<protein>
    <submittedName>
        <fullName evidence="2">Uncharacterized protein</fullName>
    </submittedName>
</protein>
<dbReference type="HOGENOM" id="CLU_3075391_0_0_2"/>
<reference evidence="2 3" key="1">
    <citation type="journal article" date="2014" name="Int. J. Syst. Evol. Microbiol.">
        <title>Methanobacterium paludis sp. nov. and a novel strain of Methanobacterium lacus isolated from northern peatlands.</title>
        <authorList>
            <person name="Cadillo-Quiroz H."/>
            <person name="Brauer S.L."/>
            <person name="Goodson N."/>
            <person name="Yavitt J.B."/>
            <person name="Zinder S.H."/>
        </authorList>
    </citation>
    <scope>NUCLEOTIDE SEQUENCE [LARGE SCALE GENOMIC DNA]</scope>
    <source>
        <strain evidence="3">DSM 25820 / JCM 18151 / SWAN1</strain>
    </source>
</reference>
<feature type="transmembrane region" description="Helical" evidence="1">
    <location>
        <begin position="6"/>
        <end position="21"/>
    </location>
</feature>
<keyword evidence="1" id="KW-1133">Transmembrane helix</keyword>
<sequence>MSDGLILFIISMAYVVTLAYFQNKKWEKRRKDIIMGINAIIWTMIMIAALKL</sequence>
<dbReference type="EMBL" id="CP002772">
    <property type="protein sequence ID" value="AEG18568.1"/>
    <property type="molecule type" value="Genomic_DNA"/>
</dbReference>